<dbReference type="SMART" id="SM00343">
    <property type="entry name" value="ZnF_C2HC"/>
    <property type="match status" value="2"/>
</dbReference>
<proteinExistence type="predicted"/>
<feature type="region of interest" description="Disordered" evidence="2">
    <location>
        <begin position="300"/>
        <end position="325"/>
    </location>
</feature>
<dbReference type="GO" id="GO:0008270">
    <property type="term" value="F:zinc ion binding"/>
    <property type="evidence" value="ECO:0007669"/>
    <property type="project" value="UniProtKB-KW"/>
</dbReference>
<sequence>MSSCWSSSMENTHKKLLNAPYTQENEKTTQKNVVTMPESETPQVPASSQGNIVFTNEQFEAFLSRLTIGNRSDPVVQTQTPTDNFSKCSTRFNGSKDSDVNAFIDAILVYKDCALVNDENALKGLPMLLDGFAAKWYQGVKATITSWNEAIDLLRTAFGPRKPPYRVYRDLFATEQDSNTPCDVFVCKARAILADLPADTLKEETQIDMVYGLLHCRIREKVPRDSVSTFTELLKKCRHIEETSFPRDNTSSMEQKANKRPRCHYCKYVGHTKDKCRKLLGKSETKVKCEASVQDNTRNVNVSHAKSATATSTGQYDSRPSTSKVNAEDIKPITSVKCYGCGKPGYVRSKCPVCNAHSGTESSSIEFLSLETLVEPRARPLLQVEILGHRGVGLIDTAAKQSVAGHSLYEILKTEKQQFTQAEIFIKLADGSGKMEKVLVTEQDVFLEGRKVVTKFIVFPDATNNRTLFGIDFLQDANMVLNLAQSNWNFKDQQNVVIPLKYENSVTSPSLVDLSSLENLRSDEGTMLTESQREELNAVLRSSEDIFQPGGEPTPDEGLKDLANSILNVAESIDNLAMAFANKDM</sequence>
<keyword evidence="1" id="KW-0479">Metal-binding</keyword>
<accession>A0AAV8VL40</accession>
<organism evidence="4 5">
    <name type="scientific">Exocentrus adspersus</name>
    <dbReference type="NCBI Taxonomy" id="1586481"/>
    <lineage>
        <taxon>Eukaryota</taxon>
        <taxon>Metazoa</taxon>
        <taxon>Ecdysozoa</taxon>
        <taxon>Arthropoda</taxon>
        <taxon>Hexapoda</taxon>
        <taxon>Insecta</taxon>
        <taxon>Pterygota</taxon>
        <taxon>Neoptera</taxon>
        <taxon>Endopterygota</taxon>
        <taxon>Coleoptera</taxon>
        <taxon>Polyphaga</taxon>
        <taxon>Cucujiformia</taxon>
        <taxon>Chrysomeloidea</taxon>
        <taxon>Cerambycidae</taxon>
        <taxon>Lamiinae</taxon>
        <taxon>Acanthocinini</taxon>
        <taxon>Exocentrus</taxon>
    </lineage>
</organism>
<dbReference type="Proteomes" id="UP001159042">
    <property type="component" value="Unassembled WGS sequence"/>
</dbReference>
<feature type="domain" description="CCHC-type" evidence="3">
    <location>
        <begin position="337"/>
        <end position="352"/>
    </location>
</feature>
<dbReference type="SUPFAM" id="SSF50630">
    <property type="entry name" value="Acid proteases"/>
    <property type="match status" value="1"/>
</dbReference>
<evidence type="ECO:0000259" key="3">
    <source>
        <dbReference type="PROSITE" id="PS50158"/>
    </source>
</evidence>
<dbReference type="PROSITE" id="PS50158">
    <property type="entry name" value="ZF_CCHC"/>
    <property type="match status" value="1"/>
</dbReference>
<dbReference type="GO" id="GO:0003676">
    <property type="term" value="F:nucleic acid binding"/>
    <property type="evidence" value="ECO:0007669"/>
    <property type="project" value="InterPro"/>
</dbReference>
<comment type="caution">
    <text evidence="4">The sequence shown here is derived from an EMBL/GenBank/DDBJ whole genome shotgun (WGS) entry which is preliminary data.</text>
</comment>
<keyword evidence="5" id="KW-1185">Reference proteome</keyword>
<name>A0AAV8VL40_9CUCU</name>
<protein>
    <recommendedName>
        <fullName evidence="3">CCHC-type domain-containing protein</fullName>
    </recommendedName>
</protein>
<evidence type="ECO:0000313" key="4">
    <source>
        <dbReference type="EMBL" id="KAJ8914933.1"/>
    </source>
</evidence>
<reference evidence="4 5" key="1">
    <citation type="journal article" date="2023" name="Insect Mol. Biol.">
        <title>Genome sequencing provides insights into the evolution of gene families encoding plant cell wall-degrading enzymes in longhorned beetles.</title>
        <authorList>
            <person name="Shin N.R."/>
            <person name="Okamura Y."/>
            <person name="Kirsch R."/>
            <person name="Pauchet Y."/>
        </authorList>
    </citation>
    <scope>NUCLEOTIDE SEQUENCE [LARGE SCALE GENOMIC DNA]</scope>
    <source>
        <strain evidence="4">EAD_L_NR</strain>
    </source>
</reference>
<evidence type="ECO:0000313" key="5">
    <source>
        <dbReference type="Proteomes" id="UP001159042"/>
    </source>
</evidence>
<evidence type="ECO:0000256" key="1">
    <source>
        <dbReference type="PROSITE-ProRule" id="PRU00047"/>
    </source>
</evidence>
<dbReference type="EMBL" id="JANEYG010000061">
    <property type="protein sequence ID" value="KAJ8914933.1"/>
    <property type="molecule type" value="Genomic_DNA"/>
</dbReference>
<gene>
    <name evidence="4" type="ORF">NQ315_016087</name>
</gene>
<evidence type="ECO:0000256" key="2">
    <source>
        <dbReference type="SAM" id="MobiDB-lite"/>
    </source>
</evidence>
<dbReference type="InterPro" id="IPR021109">
    <property type="entry name" value="Peptidase_aspartic_dom_sf"/>
</dbReference>
<dbReference type="AlphaFoldDB" id="A0AAV8VL40"/>
<dbReference type="InterPro" id="IPR001878">
    <property type="entry name" value="Znf_CCHC"/>
</dbReference>
<keyword evidence="1" id="KW-0863">Zinc-finger</keyword>
<keyword evidence="1" id="KW-0862">Zinc</keyword>
<dbReference type="Gene3D" id="2.40.70.10">
    <property type="entry name" value="Acid Proteases"/>
    <property type="match status" value="1"/>
</dbReference>